<feature type="compositionally biased region" description="Polar residues" evidence="1">
    <location>
        <begin position="153"/>
        <end position="162"/>
    </location>
</feature>
<dbReference type="EMBL" id="CP110427">
    <property type="protein sequence ID" value="WAQ86286.1"/>
    <property type="molecule type" value="Genomic_DNA"/>
</dbReference>
<reference evidence="2" key="1">
    <citation type="submission" date="2022-10" db="EMBL/GenBank/DDBJ databases">
        <title>Puccinia triticina Genome sequencing and assembly.</title>
        <authorList>
            <person name="Li C."/>
        </authorList>
    </citation>
    <scope>NUCLEOTIDE SEQUENCE</scope>
    <source>
        <strain evidence="2">Pt15</strain>
    </source>
</reference>
<dbReference type="Proteomes" id="UP001164743">
    <property type="component" value="Chromosome 7A"/>
</dbReference>
<evidence type="ECO:0000313" key="2">
    <source>
        <dbReference type="EMBL" id="WAQ86286.1"/>
    </source>
</evidence>
<sequence>MLNTRPAGMYVNEQNHPLTSAEVMEFHQTFSRQLNQPALQVKLPSSHKILSRNMRFTNKSPFLVVLLLTTAGLPTQPSLGPNSLEDDPDMDLEGMLIDDGPNNATSPPPSVLPSLTFTSALELQPPHPISLGTASPVTLPPVSPTTTSLPKANGTSPSLTTSGIGQVVATQTALPAVPRNSGSRRLNLTFSNLLGAVICLGSTWGPIRLL</sequence>
<protein>
    <submittedName>
        <fullName evidence="2">Uncharacterized protein</fullName>
    </submittedName>
</protein>
<feature type="region of interest" description="Disordered" evidence="1">
    <location>
        <begin position="129"/>
        <end position="162"/>
    </location>
</feature>
<proteinExistence type="predicted"/>
<gene>
    <name evidence="2" type="ORF">PtA15_7A12</name>
</gene>
<keyword evidence="3" id="KW-1185">Reference proteome</keyword>
<evidence type="ECO:0000256" key="1">
    <source>
        <dbReference type="SAM" id="MobiDB-lite"/>
    </source>
</evidence>
<organism evidence="2 3">
    <name type="scientific">Puccinia triticina</name>
    <dbReference type="NCBI Taxonomy" id="208348"/>
    <lineage>
        <taxon>Eukaryota</taxon>
        <taxon>Fungi</taxon>
        <taxon>Dikarya</taxon>
        <taxon>Basidiomycota</taxon>
        <taxon>Pucciniomycotina</taxon>
        <taxon>Pucciniomycetes</taxon>
        <taxon>Pucciniales</taxon>
        <taxon>Pucciniaceae</taxon>
        <taxon>Puccinia</taxon>
    </lineage>
</organism>
<name>A0ABY7CM31_9BASI</name>
<dbReference type="GeneID" id="77811588"/>
<dbReference type="RefSeq" id="XP_053021841.1">
    <property type="nucleotide sequence ID" value="XM_053170704.1"/>
</dbReference>
<accession>A0ABY7CM31</accession>
<evidence type="ECO:0000313" key="3">
    <source>
        <dbReference type="Proteomes" id="UP001164743"/>
    </source>
</evidence>